<dbReference type="InterPro" id="IPR032819">
    <property type="entry name" value="TruB_C"/>
</dbReference>
<evidence type="ECO:0000313" key="8">
    <source>
        <dbReference type="EMBL" id="GLH68625.1"/>
    </source>
</evidence>
<comment type="function">
    <text evidence="5">Responsible for synthesis of pseudouridine from uracil-55 in the psi GC loop of transfer RNAs.</text>
</comment>
<comment type="catalytic activity">
    <reaction evidence="1 5">
        <text>uridine(55) in tRNA = pseudouridine(55) in tRNA</text>
        <dbReference type="Rhea" id="RHEA:42532"/>
        <dbReference type="Rhea" id="RHEA-COMP:10101"/>
        <dbReference type="Rhea" id="RHEA-COMP:10102"/>
        <dbReference type="ChEBI" id="CHEBI:65314"/>
        <dbReference type="ChEBI" id="CHEBI:65315"/>
        <dbReference type="EC" id="5.4.99.25"/>
    </reaction>
</comment>
<evidence type="ECO:0000256" key="3">
    <source>
        <dbReference type="ARBA" id="ARBA00022694"/>
    </source>
</evidence>
<comment type="caution">
    <text evidence="8">The sequence shown here is derived from an EMBL/GenBank/DDBJ whole genome shotgun (WGS) entry which is preliminary data.</text>
</comment>
<dbReference type="EMBL" id="BSDD01000001">
    <property type="protein sequence ID" value="GLH68625.1"/>
    <property type="molecule type" value="Genomic_DNA"/>
</dbReference>
<dbReference type="InterPro" id="IPR020103">
    <property type="entry name" value="PsdUridine_synth_cat_dom_sf"/>
</dbReference>
<sequence>MPENPPGIAPGIHLVHKAVGQSSFDVIRGFKRRAFEAGQKKLALGHGGTLDPFAEGLLLVLAGQATRLMELMHPLPKTYVAEVAWGLETDTCDLHGKPVSEADASRLTPAALDAALAPFLGWTDQIPPATSAKKIDGEAAYKRAHRGEDVVMKPSRVFLLSARWIAHDLPRRSTLELTCRGGFYVRSLARDLGRALGCGAHLAALDRTAIGPWTDPGEDRERLLTGADLVPWCPTRLLTAEEAEHLSHGRAIPAGEIQSGVWPMPEGFPDPAAPIRALHEGRLLALLRPTEEGLRTFANLRGGL</sequence>
<dbReference type="SUPFAM" id="SSF55120">
    <property type="entry name" value="Pseudouridine synthase"/>
    <property type="match status" value="1"/>
</dbReference>
<comment type="similarity">
    <text evidence="2 5">Belongs to the pseudouridine synthase TruB family. Type 1 subfamily.</text>
</comment>
<dbReference type="Pfam" id="PF01509">
    <property type="entry name" value="TruB_N"/>
    <property type="match status" value="1"/>
</dbReference>
<dbReference type="Pfam" id="PF16198">
    <property type="entry name" value="TruB_C_2"/>
    <property type="match status" value="1"/>
</dbReference>
<proteinExistence type="inferred from homology"/>
<evidence type="ECO:0000256" key="2">
    <source>
        <dbReference type="ARBA" id="ARBA00005642"/>
    </source>
</evidence>
<protein>
    <recommendedName>
        <fullName evidence="5">tRNA pseudouridine synthase B</fullName>
        <ecNumber evidence="5">5.4.99.25</ecNumber>
    </recommendedName>
    <alternativeName>
        <fullName evidence="5">tRNA pseudouridine(55) synthase</fullName>
        <shortName evidence="5">Psi55 synthase</shortName>
    </alternativeName>
    <alternativeName>
        <fullName evidence="5">tRNA pseudouridylate synthase</fullName>
    </alternativeName>
    <alternativeName>
        <fullName evidence="5">tRNA-uridine isomerase</fullName>
    </alternativeName>
</protein>
<dbReference type="Proteomes" id="UP001165089">
    <property type="component" value="Unassembled WGS sequence"/>
</dbReference>
<dbReference type="RefSeq" id="WP_285722159.1">
    <property type="nucleotide sequence ID" value="NZ_BSDD01000001.1"/>
</dbReference>
<dbReference type="InterPro" id="IPR002501">
    <property type="entry name" value="PsdUridine_synth_N"/>
</dbReference>
<evidence type="ECO:0000313" key="9">
    <source>
        <dbReference type="Proteomes" id="UP001165089"/>
    </source>
</evidence>
<dbReference type="PANTHER" id="PTHR13767">
    <property type="entry name" value="TRNA-PSEUDOURIDINE SYNTHASE"/>
    <property type="match status" value="1"/>
</dbReference>
<organism evidence="8 9">
    <name type="scientific">Geothrix rubra</name>
    <dbReference type="NCBI Taxonomy" id="2927977"/>
    <lineage>
        <taxon>Bacteria</taxon>
        <taxon>Pseudomonadati</taxon>
        <taxon>Acidobacteriota</taxon>
        <taxon>Holophagae</taxon>
        <taxon>Holophagales</taxon>
        <taxon>Holophagaceae</taxon>
        <taxon>Geothrix</taxon>
    </lineage>
</organism>
<dbReference type="EC" id="5.4.99.25" evidence="5"/>
<accession>A0ABQ5Q2I5</accession>
<name>A0ABQ5Q2I5_9BACT</name>
<feature type="active site" description="Nucleophile" evidence="5">
    <location>
        <position position="51"/>
    </location>
</feature>
<reference evidence="8 9" key="1">
    <citation type="journal article" date="2023" name="Antonie Van Leeuwenhoek">
        <title>Mesoterricola silvestris gen. nov., sp. nov., Mesoterricola sediminis sp. nov., Geothrix oryzae sp. nov., Geothrix edaphica sp. nov., Geothrix rubra sp. nov., and Geothrix limicola sp. nov., six novel members of Acidobacteriota isolated from soils.</title>
        <authorList>
            <person name="Itoh H."/>
            <person name="Sugisawa Y."/>
            <person name="Mise K."/>
            <person name="Xu Z."/>
            <person name="Kuniyasu M."/>
            <person name="Ushijima N."/>
            <person name="Kawano K."/>
            <person name="Kobayashi E."/>
            <person name="Shiratori Y."/>
            <person name="Masuda Y."/>
            <person name="Senoo K."/>
        </authorList>
    </citation>
    <scope>NUCLEOTIDE SEQUENCE [LARGE SCALE GENOMIC DNA]</scope>
    <source>
        <strain evidence="8 9">Red803</strain>
    </source>
</reference>
<dbReference type="PANTHER" id="PTHR13767:SF2">
    <property type="entry name" value="PSEUDOURIDYLATE SYNTHASE TRUB1"/>
    <property type="match status" value="1"/>
</dbReference>
<feature type="domain" description="Pseudouridine synthase II N-terminal" evidence="6">
    <location>
        <begin position="43"/>
        <end position="185"/>
    </location>
</feature>
<evidence type="ECO:0000256" key="4">
    <source>
        <dbReference type="ARBA" id="ARBA00023235"/>
    </source>
</evidence>
<dbReference type="HAMAP" id="MF_01080">
    <property type="entry name" value="TruB_bact"/>
    <property type="match status" value="1"/>
</dbReference>
<feature type="domain" description="tRNA pseudouridylate synthase B C-terminal" evidence="7">
    <location>
        <begin position="186"/>
        <end position="216"/>
    </location>
</feature>
<evidence type="ECO:0000259" key="6">
    <source>
        <dbReference type="Pfam" id="PF01509"/>
    </source>
</evidence>
<evidence type="ECO:0000256" key="5">
    <source>
        <dbReference type="HAMAP-Rule" id="MF_01080"/>
    </source>
</evidence>
<dbReference type="InterPro" id="IPR014780">
    <property type="entry name" value="tRNA_psdUridine_synth_TruB"/>
</dbReference>
<evidence type="ECO:0000256" key="1">
    <source>
        <dbReference type="ARBA" id="ARBA00000385"/>
    </source>
</evidence>
<evidence type="ECO:0000259" key="7">
    <source>
        <dbReference type="Pfam" id="PF16198"/>
    </source>
</evidence>
<keyword evidence="4 5" id="KW-0413">Isomerase</keyword>
<keyword evidence="3 5" id="KW-0819">tRNA processing</keyword>
<dbReference type="Gene3D" id="3.30.2350.10">
    <property type="entry name" value="Pseudouridine synthase"/>
    <property type="match status" value="1"/>
</dbReference>
<keyword evidence="9" id="KW-1185">Reference proteome</keyword>
<gene>
    <name evidence="5 8" type="primary">truB</name>
    <name evidence="8" type="ORF">GETHPA_01580</name>
</gene>
<dbReference type="NCBIfam" id="TIGR00431">
    <property type="entry name" value="TruB"/>
    <property type="match status" value="1"/>
</dbReference>